<evidence type="ECO:0000256" key="4">
    <source>
        <dbReference type="ARBA" id="ARBA00008236"/>
    </source>
</evidence>
<evidence type="ECO:0000256" key="2">
    <source>
        <dbReference type="ARBA" id="ARBA00001946"/>
    </source>
</evidence>
<evidence type="ECO:0000256" key="6">
    <source>
        <dbReference type="ARBA" id="ARBA00022670"/>
    </source>
</evidence>
<dbReference type="RefSeq" id="WP_021841044.1">
    <property type="nucleotide sequence ID" value="NZ_CACRUX010000097.1"/>
</dbReference>
<proteinExistence type="inferred from homology"/>
<evidence type="ECO:0000256" key="8">
    <source>
        <dbReference type="ARBA" id="ARBA00022801"/>
    </source>
</evidence>
<keyword evidence="8 10" id="KW-0378">Hydrolase</keyword>
<dbReference type="InterPro" id="IPR052170">
    <property type="entry name" value="M29_Exopeptidase"/>
</dbReference>
<dbReference type="AlphaFoldDB" id="A0A6N3F626"/>
<dbReference type="GO" id="GO:0046872">
    <property type="term" value="F:metal ion binding"/>
    <property type="evidence" value="ECO:0007669"/>
    <property type="project" value="UniProtKB-KW"/>
</dbReference>
<dbReference type="InterPro" id="IPR000787">
    <property type="entry name" value="Peptidase_M29"/>
</dbReference>
<dbReference type="GO" id="GO:0004177">
    <property type="term" value="F:aminopeptidase activity"/>
    <property type="evidence" value="ECO:0007669"/>
    <property type="project" value="UniProtKB-KW"/>
</dbReference>
<gene>
    <name evidence="10" type="ORF">VRLFYP33_02177</name>
</gene>
<dbReference type="GO" id="GO:0006508">
    <property type="term" value="P:proteolysis"/>
    <property type="evidence" value="ECO:0007669"/>
    <property type="project" value="UniProtKB-KW"/>
</dbReference>
<keyword evidence="5 10" id="KW-0031">Aminopeptidase</keyword>
<dbReference type="InterPro" id="IPR035097">
    <property type="entry name" value="M29_N-terminal"/>
</dbReference>
<accession>A0A6N3F626</accession>
<name>A0A6N3F626_9FIRM</name>
<evidence type="ECO:0000256" key="9">
    <source>
        <dbReference type="ARBA" id="ARBA00023049"/>
    </source>
</evidence>
<sequence length="409" mass="45702">METNRLKNYAHALLTTGVNLQKDQTLVINVDVENSDFALIVTKEAYALGAKEVVVNWRSTEIGKERLLHAPEDVLSNPAPWIPTYYQTYVDRGAAFLSLISANPKALAGVPSERIAMQSRNLNKTLAFYHEAIMDSTLTWCVASVATLRWAELLGFTGTDSEKLDTLWSEIFTLCRLENVADEETLPKHLERLGHRTKAMNDYHFKTLHYTCSNGTDLRIDLPKNHLWQGGAEAAKNGTIFDANIPTEEVFSAPQYNGVNGIVYSTKPLIYQGNEINEFHFTFENGKIVDYDAKVGKEHLKHLIETDEGSAYLGEVALVDHYSPISQSNRVYFETLYDENASCHLAIGAAYPTCLANSDGMSKEELKAEGLNDSLTHVDFMIGHEDMNIEGTTFEGDVIQVMKNGRLLI</sequence>
<dbReference type="PANTHER" id="PTHR34448">
    <property type="entry name" value="AMINOPEPTIDASE"/>
    <property type="match status" value="1"/>
</dbReference>
<reference evidence="10" key="1">
    <citation type="submission" date="2019-11" db="EMBL/GenBank/DDBJ databases">
        <authorList>
            <person name="Feng L."/>
        </authorList>
    </citation>
    <scope>NUCLEOTIDE SEQUENCE</scope>
    <source>
        <strain evidence="10">VrattiLFYP33</strain>
    </source>
</reference>
<evidence type="ECO:0000256" key="1">
    <source>
        <dbReference type="ARBA" id="ARBA00001941"/>
    </source>
</evidence>
<dbReference type="Gene3D" id="3.40.1830.10">
    <property type="entry name" value="Thermophilic metalloprotease (M29)"/>
    <property type="match status" value="1"/>
</dbReference>
<dbReference type="EC" id="3.4.11.-" evidence="10"/>
<comment type="cofactor">
    <cofactor evidence="1">
        <name>Co(2+)</name>
        <dbReference type="ChEBI" id="CHEBI:48828"/>
    </cofactor>
</comment>
<dbReference type="PANTHER" id="PTHR34448:SF3">
    <property type="entry name" value="AMINOPEPTIDASE AMPS"/>
    <property type="match status" value="1"/>
</dbReference>
<evidence type="ECO:0000256" key="7">
    <source>
        <dbReference type="ARBA" id="ARBA00022723"/>
    </source>
</evidence>
<dbReference type="EMBL" id="CACRUX010000097">
    <property type="protein sequence ID" value="VYU47450.1"/>
    <property type="molecule type" value="Genomic_DNA"/>
</dbReference>
<keyword evidence="9" id="KW-0482">Metalloprotease</keyword>
<organism evidence="10">
    <name type="scientific">Veillonella ratti</name>
    <dbReference type="NCBI Taxonomy" id="103892"/>
    <lineage>
        <taxon>Bacteria</taxon>
        <taxon>Bacillati</taxon>
        <taxon>Bacillota</taxon>
        <taxon>Negativicutes</taxon>
        <taxon>Veillonellales</taxon>
        <taxon>Veillonellaceae</taxon>
        <taxon>Veillonella</taxon>
    </lineage>
</organism>
<dbReference type="PRINTS" id="PR00919">
    <property type="entry name" value="THERMOPTASE"/>
</dbReference>
<dbReference type="Pfam" id="PF02073">
    <property type="entry name" value="Peptidase_M29"/>
    <property type="match status" value="1"/>
</dbReference>
<evidence type="ECO:0000256" key="3">
    <source>
        <dbReference type="ARBA" id="ARBA00001947"/>
    </source>
</evidence>
<evidence type="ECO:0000256" key="5">
    <source>
        <dbReference type="ARBA" id="ARBA00022438"/>
    </source>
</evidence>
<protein>
    <submittedName>
        <fullName evidence="10">Aminopeptidase 2</fullName>
        <ecNumber evidence="10">3.4.11.-</ecNumber>
    </submittedName>
</protein>
<dbReference type="SUPFAM" id="SSF144052">
    <property type="entry name" value="Thermophilic metalloprotease-like"/>
    <property type="match status" value="1"/>
</dbReference>
<keyword evidence="7" id="KW-0479">Metal-binding</keyword>
<keyword evidence="6" id="KW-0645">Protease</keyword>
<comment type="cofactor">
    <cofactor evidence="3">
        <name>Zn(2+)</name>
        <dbReference type="ChEBI" id="CHEBI:29105"/>
    </cofactor>
</comment>
<comment type="similarity">
    <text evidence="4">Belongs to the peptidase M29 family.</text>
</comment>
<comment type="cofactor">
    <cofactor evidence="2">
        <name>Mg(2+)</name>
        <dbReference type="ChEBI" id="CHEBI:18420"/>
    </cofactor>
</comment>
<dbReference type="GO" id="GO:0008237">
    <property type="term" value="F:metallopeptidase activity"/>
    <property type="evidence" value="ECO:0007669"/>
    <property type="project" value="UniProtKB-KW"/>
</dbReference>
<evidence type="ECO:0000313" key="10">
    <source>
        <dbReference type="EMBL" id="VYU47450.1"/>
    </source>
</evidence>